<dbReference type="Proteomes" id="UP000821865">
    <property type="component" value="Chromosome 7"/>
</dbReference>
<accession>A0ACB8CD76</accession>
<reference evidence="1" key="1">
    <citation type="submission" date="2020-05" db="EMBL/GenBank/DDBJ databases">
        <title>Large-scale comparative analyses of tick genomes elucidate their genetic diversity and vector capacities.</title>
        <authorList>
            <person name="Jia N."/>
            <person name="Wang J."/>
            <person name="Shi W."/>
            <person name="Du L."/>
            <person name="Sun Y."/>
            <person name="Zhan W."/>
            <person name="Jiang J."/>
            <person name="Wang Q."/>
            <person name="Zhang B."/>
            <person name="Ji P."/>
            <person name="Sakyi L.B."/>
            <person name="Cui X."/>
            <person name="Yuan T."/>
            <person name="Jiang B."/>
            <person name="Yang W."/>
            <person name="Lam T.T.-Y."/>
            <person name="Chang Q."/>
            <person name="Ding S."/>
            <person name="Wang X."/>
            <person name="Zhu J."/>
            <person name="Ruan X."/>
            <person name="Zhao L."/>
            <person name="Wei J."/>
            <person name="Que T."/>
            <person name="Du C."/>
            <person name="Cheng J."/>
            <person name="Dai P."/>
            <person name="Han X."/>
            <person name="Huang E."/>
            <person name="Gao Y."/>
            <person name="Liu J."/>
            <person name="Shao H."/>
            <person name="Ye R."/>
            <person name="Li L."/>
            <person name="Wei W."/>
            <person name="Wang X."/>
            <person name="Wang C."/>
            <person name="Yang T."/>
            <person name="Huo Q."/>
            <person name="Li W."/>
            <person name="Guo W."/>
            <person name="Chen H."/>
            <person name="Zhou L."/>
            <person name="Ni X."/>
            <person name="Tian J."/>
            <person name="Zhou Y."/>
            <person name="Sheng Y."/>
            <person name="Liu T."/>
            <person name="Pan Y."/>
            <person name="Xia L."/>
            <person name="Li J."/>
            <person name="Zhao F."/>
            <person name="Cao W."/>
        </authorList>
    </citation>
    <scope>NUCLEOTIDE SEQUENCE</scope>
    <source>
        <strain evidence="1">Dsil-2018</strain>
    </source>
</reference>
<organism evidence="1 2">
    <name type="scientific">Dermacentor silvarum</name>
    <name type="common">Tick</name>
    <dbReference type="NCBI Taxonomy" id="543639"/>
    <lineage>
        <taxon>Eukaryota</taxon>
        <taxon>Metazoa</taxon>
        <taxon>Ecdysozoa</taxon>
        <taxon>Arthropoda</taxon>
        <taxon>Chelicerata</taxon>
        <taxon>Arachnida</taxon>
        <taxon>Acari</taxon>
        <taxon>Parasitiformes</taxon>
        <taxon>Ixodida</taxon>
        <taxon>Ixodoidea</taxon>
        <taxon>Ixodidae</taxon>
        <taxon>Rhipicephalinae</taxon>
        <taxon>Dermacentor</taxon>
    </lineage>
</organism>
<gene>
    <name evidence="1" type="ORF">HPB49_002663</name>
</gene>
<sequence>MTVEKMMAPKQVAVGVVLLVVCLTGGCRAQLKDGCKIETLRECGDDFVPYGKTTKLPATGQPLTELCESEKRQIECSLKFVDDCLKRLPKTAASLALKTLKEDIGAICTPGTDLHKDYQKAISCMNSVGTKINACLRGLHGGLERAVVKAPTKEVIHYACCSYGDVEDCLGKALTQCERVGAKKLTIGLLEHVFGETLSLVCDDYTRGSHACKSQPKLPALGPTDRKVENYIELLIEAANTIGRKN</sequence>
<keyword evidence="2" id="KW-1185">Reference proteome</keyword>
<evidence type="ECO:0000313" key="1">
    <source>
        <dbReference type="EMBL" id="KAH7940632.1"/>
    </source>
</evidence>
<evidence type="ECO:0000313" key="2">
    <source>
        <dbReference type="Proteomes" id="UP000821865"/>
    </source>
</evidence>
<dbReference type="EMBL" id="CM023476">
    <property type="protein sequence ID" value="KAH7940632.1"/>
    <property type="molecule type" value="Genomic_DNA"/>
</dbReference>
<comment type="caution">
    <text evidence="1">The sequence shown here is derived from an EMBL/GenBank/DDBJ whole genome shotgun (WGS) entry which is preliminary data.</text>
</comment>
<protein>
    <submittedName>
        <fullName evidence="1">Uncharacterized protein</fullName>
    </submittedName>
</protein>
<name>A0ACB8CD76_DERSI</name>
<proteinExistence type="predicted"/>